<dbReference type="GO" id="GO:0003743">
    <property type="term" value="F:translation initiation factor activity"/>
    <property type="evidence" value="ECO:0007669"/>
    <property type="project" value="UniProtKB-KW"/>
</dbReference>
<dbReference type="InterPro" id="IPR006847">
    <property type="entry name" value="IF2_N"/>
</dbReference>
<dbReference type="FunFam" id="2.40.30.10:FF:000054">
    <property type="entry name" value="Translation initiation factor IF-2"/>
    <property type="match status" value="1"/>
</dbReference>
<comment type="subcellular location">
    <subcellularLocation>
        <location evidence="1">Cytoplasm</location>
    </subcellularLocation>
</comment>
<dbReference type="NCBIfam" id="TIGR00231">
    <property type="entry name" value="small_GTP"/>
    <property type="match status" value="1"/>
</dbReference>
<dbReference type="NCBIfam" id="TIGR00487">
    <property type="entry name" value="IF-2"/>
    <property type="match status" value="1"/>
</dbReference>
<dbReference type="InterPro" id="IPR036925">
    <property type="entry name" value="TIF_IF2_dom3_sf"/>
</dbReference>
<keyword evidence="7" id="KW-0342">GTP-binding</keyword>
<evidence type="ECO:0000313" key="12">
    <source>
        <dbReference type="EMBL" id="CAI8018992.1"/>
    </source>
</evidence>
<dbReference type="FunFam" id="2.40.30.10:FF:000008">
    <property type="entry name" value="Translation initiation factor IF-2"/>
    <property type="match status" value="1"/>
</dbReference>
<dbReference type="CDD" id="cd03702">
    <property type="entry name" value="IF2_mtIF2_II"/>
    <property type="match status" value="1"/>
</dbReference>
<dbReference type="PANTHER" id="PTHR43381:SF5">
    <property type="entry name" value="TR-TYPE G DOMAIN-CONTAINING PROTEIN"/>
    <property type="match status" value="1"/>
</dbReference>
<dbReference type="Pfam" id="PF11987">
    <property type="entry name" value="IF-2"/>
    <property type="match status" value="1"/>
</dbReference>
<dbReference type="InterPro" id="IPR000795">
    <property type="entry name" value="T_Tr_GTP-bd_dom"/>
</dbReference>
<dbReference type="GO" id="GO:0003924">
    <property type="term" value="F:GTPase activity"/>
    <property type="evidence" value="ECO:0007669"/>
    <property type="project" value="InterPro"/>
</dbReference>
<dbReference type="InterPro" id="IPR005225">
    <property type="entry name" value="Small_GTP-bd"/>
</dbReference>
<feature type="domain" description="Tr-type G" evidence="11">
    <location>
        <begin position="127"/>
        <end position="296"/>
    </location>
</feature>
<evidence type="ECO:0000256" key="5">
    <source>
        <dbReference type="ARBA" id="ARBA00022741"/>
    </source>
</evidence>
<evidence type="ECO:0000256" key="10">
    <source>
        <dbReference type="SAM" id="MobiDB-lite"/>
    </source>
</evidence>
<dbReference type="Gene3D" id="3.40.50.300">
    <property type="entry name" value="P-loop containing nucleotide triphosphate hydrolases"/>
    <property type="match status" value="1"/>
</dbReference>
<dbReference type="FunFam" id="3.40.50.300:FF:000019">
    <property type="entry name" value="Translation initiation factor IF-2"/>
    <property type="match status" value="1"/>
</dbReference>
<dbReference type="Pfam" id="PF04760">
    <property type="entry name" value="IF2_N"/>
    <property type="match status" value="1"/>
</dbReference>
<evidence type="ECO:0000256" key="2">
    <source>
        <dbReference type="ARBA" id="ARBA00007733"/>
    </source>
</evidence>
<dbReference type="Gene3D" id="2.40.30.10">
    <property type="entry name" value="Translation factors"/>
    <property type="match status" value="2"/>
</dbReference>
<dbReference type="Pfam" id="PF22042">
    <property type="entry name" value="EF-G_D2"/>
    <property type="match status" value="1"/>
</dbReference>
<dbReference type="CDD" id="cd01887">
    <property type="entry name" value="IF2_eIF5B"/>
    <property type="match status" value="1"/>
</dbReference>
<dbReference type="InterPro" id="IPR023115">
    <property type="entry name" value="TIF_IF2_dom3"/>
</dbReference>
<evidence type="ECO:0000256" key="4">
    <source>
        <dbReference type="ARBA" id="ARBA00022540"/>
    </source>
</evidence>
<name>A0AA35RYY0_GEOBA</name>
<dbReference type="GO" id="GO:0005829">
    <property type="term" value="C:cytosol"/>
    <property type="evidence" value="ECO:0007669"/>
    <property type="project" value="TreeGrafter"/>
</dbReference>
<dbReference type="InterPro" id="IPR015760">
    <property type="entry name" value="TIF_IF2"/>
</dbReference>
<dbReference type="InterPro" id="IPR000178">
    <property type="entry name" value="TF_IF2_bacterial-like"/>
</dbReference>
<evidence type="ECO:0000256" key="1">
    <source>
        <dbReference type="ARBA" id="ARBA00004496"/>
    </source>
</evidence>
<organism evidence="12 13">
    <name type="scientific">Geodia barretti</name>
    <name type="common">Barrett's horny sponge</name>
    <dbReference type="NCBI Taxonomy" id="519541"/>
    <lineage>
        <taxon>Eukaryota</taxon>
        <taxon>Metazoa</taxon>
        <taxon>Porifera</taxon>
        <taxon>Demospongiae</taxon>
        <taxon>Heteroscleromorpha</taxon>
        <taxon>Tetractinellida</taxon>
        <taxon>Astrophorina</taxon>
        <taxon>Geodiidae</taxon>
        <taxon>Geodia</taxon>
    </lineage>
</organism>
<protein>
    <recommendedName>
        <fullName evidence="9">Translation initiation factor IF-2, chloroplastic</fullName>
    </recommendedName>
</protein>
<comment type="caution">
    <text evidence="12">The sequence shown here is derived from an EMBL/GenBank/DDBJ whole genome shotgun (WGS) entry which is preliminary data.</text>
</comment>
<dbReference type="CDD" id="cd03692">
    <property type="entry name" value="mtIF2_IVc"/>
    <property type="match status" value="1"/>
</dbReference>
<proteinExistence type="inferred from homology"/>
<keyword evidence="3" id="KW-0963">Cytoplasm</keyword>
<dbReference type="EMBL" id="CASHTH010001721">
    <property type="protein sequence ID" value="CAI8018992.1"/>
    <property type="molecule type" value="Genomic_DNA"/>
</dbReference>
<dbReference type="SUPFAM" id="SSF52540">
    <property type="entry name" value="P-loop containing nucleoside triphosphate hydrolases"/>
    <property type="match status" value="1"/>
</dbReference>
<keyword evidence="13" id="KW-1185">Reference proteome</keyword>
<evidence type="ECO:0000256" key="9">
    <source>
        <dbReference type="ARBA" id="ARBA00044105"/>
    </source>
</evidence>
<dbReference type="HAMAP" id="MF_00100_B">
    <property type="entry name" value="IF_2_B"/>
    <property type="match status" value="1"/>
</dbReference>
<dbReference type="FunFam" id="3.40.50.10050:FF:000001">
    <property type="entry name" value="Translation initiation factor IF-2"/>
    <property type="match status" value="1"/>
</dbReference>
<reference evidence="12" key="1">
    <citation type="submission" date="2023-03" db="EMBL/GenBank/DDBJ databases">
        <authorList>
            <person name="Steffen K."/>
            <person name="Cardenas P."/>
        </authorList>
    </citation>
    <scope>NUCLEOTIDE SEQUENCE</scope>
</reference>
<sequence>MCVVPTVGIRPWAKGGWRAAVDESGRGQRPRRDRGEKRTGPNRPLVLPSTMTVQYLAEVLNQSAIDVIKQLMRNGIMANMNQVIDYQVATLVTTALGIRTSIAPEPAAAASRTATASQEEAEENLVSRPPVVVVLGHVDHGKTSLLDYIKSSRVADREVGGITQHIGAYQVEVDGNPITFLDTPGHAAFTAIRARGARVTDIAVLVVAADDGIMPQTLEAINHAKAAEVPIVVAINKMDLPGADPERVKRQLSENELLVEDWGGDIVSVNVSARTGEGINDLLENLELVAEIAELKANPDKQASGVVIEAKLDRKRGPSATILVTDGTLSVGDLIVAGAVSGRVRAMVDDKGKAVFSVTPGTPAEILGFGALPEAGDQLTVVANEREARTLIGGRDRAPGSRPLQSRALSLDEVVKQVDIGDIKEMTLVLKADVQGSLEAIRHSLGRLVDEDAKVRVLHTGVGAVTESDVLLASASEAVIISFSVGSEPSAERLSDRMGVEIRNYEIIYQLIDDIELALHGMLEPTMTEVIVGRAEIRELFGGRRGVQIAGCRVTEGRIVRNGTVRVTREGANIAQSTISSLRHFRDEVNEMNAGTECGIILQGFNDYKAGDIVEVYRQERARR</sequence>
<dbReference type="InterPro" id="IPR053905">
    <property type="entry name" value="EF-G-like_DII"/>
</dbReference>
<evidence type="ECO:0000259" key="11">
    <source>
        <dbReference type="PROSITE" id="PS51722"/>
    </source>
</evidence>
<evidence type="ECO:0000256" key="6">
    <source>
        <dbReference type="ARBA" id="ARBA00022917"/>
    </source>
</evidence>
<dbReference type="SUPFAM" id="SSF50447">
    <property type="entry name" value="Translation proteins"/>
    <property type="match status" value="2"/>
</dbReference>
<evidence type="ECO:0000313" key="13">
    <source>
        <dbReference type="Proteomes" id="UP001174909"/>
    </source>
</evidence>
<keyword evidence="6" id="KW-0648">Protein biosynthesis</keyword>
<evidence type="ECO:0000256" key="8">
    <source>
        <dbReference type="ARBA" id="ARBA00025162"/>
    </source>
</evidence>
<dbReference type="AlphaFoldDB" id="A0AA35RYY0"/>
<dbReference type="InterPro" id="IPR004161">
    <property type="entry name" value="EFTu-like_2"/>
</dbReference>
<keyword evidence="4 12" id="KW-0396">Initiation factor</keyword>
<comment type="function">
    <text evidence="8">One of the essential components for the initiation of protein synthesis. Protects formylmethionyl-tRNA from spontaneous hydrolysis and promotes its binding to the 30S ribosomal subunits. Also involved in the hydrolysis of GTP during the formation of the 70S ribosomal complex.</text>
</comment>
<dbReference type="GO" id="GO:0005525">
    <property type="term" value="F:GTP binding"/>
    <property type="evidence" value="ECO:0007669"/>
    <property type="project" value="UniProtKB-KW"/>
</dbReference>
<dbReference type="PANTHER" id="PTHR43381">
    <property type="entry name" value="TRANSLATION INITIATION FACTOR IF-2-RELATED"/>
    <property type="match status" value="1"/>
</dbReference>
<feature type="region of interest" description="Disordered" evidence="10">
    <location>
        <begin position="19"/>
        <end position="45"/>
    </location>
</feature>
<dbReference type="InterPro" id="IPR027417">
    <property type="entry name" value="P-loop_NTPase"/>
</dbReference>
<gene>
    <name evidence="12" type="ORF">GBAR_LOCUS11457</name>
</gene>
<evidence type="ECO:0000256" key="3">
    <source>
        <dbReference type="ARBA" id="ARBA00022490"/>
    </source>
</evidence>
<dbReference type="SUPFAM" id="SSF52156">
    <property type="entry name" value="Initiation factor IF2/eIF5b, domain 3"/>
    <property type="match status" value="1"/>
</dbReference>
<dbReference type="Gene3D" id="3.40.50.10050">
    <property type="entry name" value="Translation initiation factor IF- 2, domain 3"/>
    <property type="match status" value="1"/>
</dbReference>
<keyword evidence="5" id="KW-0547">Nucleotide-binding</keyword>
<accession>A0AA35RYY0</accession>
<dbReference type="PROSITE" id="PS51722">
    <property type="entry name" value="G_TR_2"/>
    <property type="match status" value="1"/>
</dbReference>
<dbReference type="Proteomes" id="UP001174909">
    <property type="component" value="Unassembled WGS sequence"/>
</dbReference>
<dbReference type="InterPro" id="IPR009000">
    <property type="entry name" value="Transl_B-barrel_sf"/>
</dbReference>
<dbReference type="InterPro" id="IPR044145">
    <property type="entry name" value="IF2_II"/>
</dbReference>
<evidence type="ECO:0000256" key="7">
    <source>
        <dbReference type="ARBA" id="ARBA00023134"/>
    </source>
</evidence>
<comment type="similarity">
    <text evidence="2">Belongs to the TRAFAC class translation factor GTPase superfamily. Classic translation factor GTPase family. IF-2 subfamily.</text>
</comment>
<dbReference type="Pfam" id="PF03144">
    <property type="entry name" value="GTP_EFTU_D2"/>
    <property type="match status" value="1"/>
</dbReference>
<dbReference type="Pfam" id="PF00009">
    <property type="entry name" value="GTP_EFTU"/>
    <property type="match status" value="1"/>
</dbReference>